<dbReference type="SUPFAM" id="SSF46689">
    <property type="entry name" value="Homeodomain-like"/>
    <property type="match status" value="1"/>
</dbReference>
<keyword evidence="3" id="KW-0804">Transcription</keyword>
<dbReference type="GO" id="GO:0003700">
    <property type="term" value="F:DNA-binding transcription factor activity"/>
    <property type="evidence" value="ECO:0007669"/>
    <property type="project" value="InterPro"/>
</dbReference>
<dbReference type="KEGG" id="aswu:HUW51_08845"/>
<evidence type="ECO:0000256" key="1">
    <source>
        <dbReference type="ARBA" id="ARBA00023015"/>
    </source>
</evidence>
<dbReference type="InterPro" id="IPR018060">
    <property type="entry name" value="HTH_AraC"/>
</dbReference>
<dbReference type="SMART" id="SM00342">
    <property type="entry name" value="HTH_ARAC"/>
    <property type="match status" value="1"/>
</dbReference>
<dbReference type="RefSeq" id="WP_185273611.1">
    <property type="nucleotide sequence ID" value="NZ_CP055156.1"/>
</dbReference>
<evidence type="ECO:0000259" key="4">
    <source>
        <dbReference type="PROSITE" id="PS01124"/>
    </source>
</evidence>
<keyword evidence="2" id="KW-0238">DNA-binding</keyword>
<dbReference type="AlphaFoldDB" id="A0A7G7G6P9"/>
<dbReference type="Proteomes" id="UP000515237">
    <property type="component" value="Chromosome"/>
</dbReference>
<protein>
    <submittedName>
        <fullName evidence="5">AraC family transcriptional regulator</fullName>
    </submittedName>
</protein>
<feature type="domain" description="HTH araC/xylS-type" evidence="4">
    <location>
        <begin position="190"/>
        <end position="299"/>
    </location>
</feature>
<dbReference type="EMBL" id="CP055156">
    <property type="protein sequence ID" value="QNF32833.1"/>
    <property type="molecule type" value="Genomic_DNA"/>
</dbReference>
<evidence type="ECO:0000256" key="3">
    <source>
        <dbReference type="ARBA" id="ARBA00023163"/>
    </source>
</evidence>
<dbReference type="Pfam" id="PF02311">
    <property type="entry name" value="AraC_binding"/>
    <property type="match status" value="1"/>
</dbReference>
<accession>A0A7G7G6P9</accession>
<dbReference type="PROSITE" id="PS01124">
    <property type="entry name" value="HTH_ARAC_FAMILY_2"/>
    <property type="match status" value="1"/>
</dbReference>
<dbReference type="Gene3D" id="1.10.10.60">
    <property type="entry name" value="Homeodomain-like"/>
    <property type="match status" value="1"/>
</dbReference>
<dbReference type="InterPro" id="IPR003313">
    <property type="entry name" value="AraC-bd"/>
</dbReference>
<evidence type="ECO:0000313" key="6">
    <source>
        <dbReference type="Proteomes" id="UP000515237"/>
    </source>
</evidence>
<keyword evidence="1" id="KW-0805">Transcription regulation</keyword>
<dbReference type="InterPro" id="IPR009057">
    <property type="entry name" value="Homeodomain-like_sf"/>
</dbReference>
<proteinExistence type="predicted"/>
<keyword evidence="6" id="KW-1185">Reference proteome</keyword>
<name>A0A7G7G6P9_9BACT</name>
<gene>
    <name evidence="5" type="ORF">HUW51_08845</name>
</gene>
<sequence length="299" mass="34563">MAELETLEEFYKHKFNKAPENLQLDNEHFNVFSLAEVQGPGSTSIQYNRRDFFKISLMRGQHIYHYADKTLETDGPTLIFFNPTVPYKYECITEGATGYFCIFKEAFFSEHIRSNIKDLPMFQPGAKPAYLLNASQDAAISNLFQKMKEEVQSDYAFRFDLIRNYIMEMVHAALKMEPSESLYKQTDANARITAVFTELLEQQFPIKSPEKPFSLRSAKDFASLLHVHPNHLNRALRTTTGKTTTEHIAERLLAEAKALLKHTNWNIAEISYSLGFQEPAHFNHFFKKHTSSRPSAFRT</sequence>
<organism evidence="5 6">
    <name type="scientific">Adhaeribacter swui</name>
    <dbReference type="NCBI Taxonomy" id="2086471"/>
    <lineage>
        <taxon>Bacteria</taxon>
        <taxon>Pseudomonadati</taxon>
        <taxon>Bacteroidota</taxon>
        <taxon>Cytophagia</taxon>
        <taxon>Cytophagales</taxon>
        <taxon>Hymenobacteraceae</taxon>
        <taxon>Adhaeribacter</taxon>
    </lineage>
</organism>
<dbReference type="GO" id="GO:0043565">
    <property type="term" value="F:sequence-specific DNA binding"/>
    <property type="evidence" value="ECO:0007669"/>
    <property type="project" value="InterPro"/>
</dbReference>
<dbReference type="SUPFAM" id="SSF51215">
    <property type="entry name" value="Regulatory protein AraC"/>
    <property type="match status" value="1"/>
</dbReference>
<dbReference type="Pfam" id="PF12833">
    <property type="entry name" value="HTH_18"/>
    <property type="match status" value="1"/>
</dbReference>
<dbReference type="PANTHER" id="PTHR43280:SF32">
    <property type="entry name" value="TRANSCRIPTIONAL REGULATORY PROTEIN"/>
    <property type="match status" value="1"/>
</dbReference>
<evidence type="ECO:0000313" key="5">
    <source>
        <dbReference type="EMBL" id="QNF32833.1"/>
    </source>
</evidence>
<reference evidence="5 6" key="1">
    <citation type="journal article" date="2018" name="Int. J. Syst. Evol. Microbiol.">
        <title>Adhaeribacter swui sp. nov., isolated from wet mud.</title>
        <authorList>
            <person name="Kim D.U."/>
            <person name="Kim K.W."/>
            <person name="Kang M.S."/>
            <person name="Kim J.Y."/>
            <person name="Jang J.H."/>
            <person name="Kim M.K."/>
        </authorList>
    </citation>
    <scope>NUCLEOTIDE SEQUENCE [LARGE SCALE GENOMIC DNA]</scope>
    <source>
        <strain evidence="5 6">KCTC 52873</strain>
    </source>
</reference>
<dbReference type="PANTHER" id="PTHR43280">
    <property type="entry name" value="ARAC-FAMILY TRANSCRIPTIONAL REGULATOR"/>
    <property type="match status" value="1"/>
</dbReference>
<dbReference type="InterPro" id="IPR037923">
    <property type="entry name" value="HTH-like"/>
</dbReference>
<evidence type="ECO:0000256" key="2">
    <source>
        <dbReference type="ARBA" id="ARBA00023125"/>
    </source>
</evidence>